<evidence type="ECO:0000256" key="3">
    <source>
        <dbReference type="ARBA" id="ARBA00022679"/>
    </source>
</evidence>
<dbReference type="GO" id="GO:0061630">
    <property type="term" value="F:ubiquitin protein ligase activity"/>
    <property type="evidence" value="ECO:0007669"/>
    <property type="project" value="UniProtKB-EC"/>
</dbReference>
<keyword evidence="5" id="KW-0677">Repeat</keyword>
<keyword evidence="7" id="KW-0833">Ubl conjugation pathway</keyword>
<protein>
    <recommendedName>
        <fullName evidence="2">RBR-type E3 ubiquitin transferase</fullName>
        <ecNumber evidence="2">2.3.2.31</ecNumber>
    </recommendedName>
</protein>
<sequence>MGSRLSRAAAPCKPDASAVVPAYRDTQHTNTSSNRQGSAPRLSQDDIVVNSSTILPTDLRRRNSAPAPISATVATPGTIKNEQELTATFDFFYAARRLMSICLPDGEPEVPAVAPVLSIPTDQQLSKPQERQLHCVICITPLPDEKGLHFMKHVIQPCWECDSSFCPSCIKSMFVDACRDMTRMPPRCCVPINLSHARPHLTQDEIQLFKSKYDEWLTPSPFYCPVATCSVFIPERLLPGRTNTNGKRIDSGTGTPTSKTFACPTCEASICLDCRQLAHPSSPCNVSEFGLDQETTRLLKRWGYKQCPKCRHGLRRMHGCNHMECRCGAHFCYICMGDPNNCGGDCHRSDDEDGEYDEDDGESLSGSDENPVQEETRQTVTHETPPASSRNLDGGGSSYWIDQDLDFGEDPGELVADPFWNCSHAFTPYKIDLAQALTRDASDVAMECVKCWRTTYPEIRLANVHRRAGGQMAGRHGAALRRNSTPGCPISHRVPLLDPLLIDCNDPPTKQLRDLYGNVVYPAEPAHHHQRRASIHDLTAASTSQDIIPKSSLLTESASSTPNSPEISLANECMDCRLLVCDSCKDDLMAAQGNEA</sequence>
<keyword evidence="12" id="KW-1185">Reference proteome</keyword>
<dbReference type="OrthoDB" id="10009520at2759"/>
<keyword evidence="4" id="KW-0479">Metal-binding</keyword>
<accession>A0A9Q9DUC6</accession>
<dbReference type="CDD" id="cd20335">
    <property type="entry name" value="BRcat_RBR"/>
    <property type="match status" value="1"/>
</dbReference>
<dbReference type="VEuPathDB" id="FungiDB:yc1106_05580"/>
<dbReference type="Pfam" id="PF01485">
    <property type="entry name" value="IBR"/>
    <property type="match status" value="1"/>
</dbReference>
<dbReference type="AlphaFoldDB" id="A0A9Q9DUC6"/>
<dbReference type="SUPFAM" id="SSF57850">
    <property type="entry name" value="RING/U-box"/>
    <property type="match status" value="1"/>
</dbReference>
<dbReference type="PROSITE" id="PS51873">
    <property type="entry name" value="TRIAD"/>
    <property type="match status" value="1"/>
</dbReference>
<dbReference type="GO" id="GO:0016567">
    <property type="term" value="P:protein ubiquitination"/>
    <property type="evidence" value="ECO:0007669"/>
    <property type="project" value="InterPro"/>
</dbReference>
<dbReference type="Gene3D" id="1.20.120.1750">
    <property type="match status" value="1"/>
</dbReference>
<feature type="compositionally biased region" description="Polar residues" evidence="9">
    <location>
        <begin position="28"/>
        <end position="37"/>
    </location>
</feature>
<dbReference type="Pfam" id="PF26200">
    <property type="entry name" value="Rcat_RNF216"/>
    <property type="match status" value="1"/>
</dbReference>
<feature type="region of interest" description="Disordered" evidence="9">
    <location>
        <begin position="353"/>
        <end position="395"/>
    </location>
</feature>
<dbReference type="InterPro" id="IPR002867">
    <property type="entry name" value="IBR_dom"/>
</dbReference>
<evidence type="ECO:0000256" key="7">
    <source>
        <dbReference type="ARBA" id="ARBA00022786"/>
    </source>
</evidence>
<evidence type="ECO:0000313" key="12">
    <source>
        <dbReference type="Proteomes" id="UP001056012"/>
    </source>
</evidence>
<evidence type="ECO:0000256" key="5">
    <source>
        <dbReference type="ARBA" id="ARBA00022737"/>
    </source>
</evidence>
<evidence type="ECO:0000256" key="2">
    <source>
        <dbReference type="ARBA" id="ARBA00012251"/>
    </source>
</evidence>
<organism evidence="11 12">
    <name type="scientific">Curvularia clavata</name>
    <dbReference type="NCBI Taxonomy" id="95742"/>
    <lineage>
        <taxon>Eukaryota</taxon>
        <taxon>Fungi</taxon>
        <taxon>Dikarya</taxon>
        <taxon>Ascomycota</taxon>
        <taxon>Pezizomycotina</taxon>
        <taxon>Dothideomycetes</taxon>
        <taxon>Pleosporomycetidae</taxon>
        <taxon>Pleosporales</taxon>
        <taxon>Pleosporineae</taxon>
        <taxon>Pleosporaceae</taxon>
        <taxon>Curvularia</taxon>
    </lineage>
</organism>
<reference evidence="11" key="1">
    <citation type="submission" date="2021-12" db="EMBL/GenBank/DDBJ databases">
        <title>Curvularia clavata genome.</title>
        <authorList>
            <person name="Cao Y."/>
        </authorList>
    </citation>
    <scope>NUCLEOTIDE SEQUENCE</scope>
    <source>
        <strain evidence="11">Yc1106</strain>
    </source>
</reference>
<comment type="catalytic activity">
    <reaction evidence="1">
        <text>[E2 ubiquitin-conjugating enzyme]-S-ubiquitinyl-L-cysteine + [acceptor protein]-L-lysine = [E2 ubiquitin-conjugating enzyme]-L-cysteine + [acceptor protein]-N(6)-ubiquitinyl-L-lysine.</text>
        <dbReference type="EC" id="2.3.2.31"/>
    </reaction>
</comment>
<keyword evidence="6" id="KW-0863">Zinc-finger</keyword>
<dbReference type="CDD" id="cd22584">
    <property type="entry name" value="Rcat_RBR_unk"/>
    <property type="match status" value="1"/>
</dbReference>
<keyword evidence="3" id="KW-0808">Transferase</keyword>
<feature type="region of interest" description="Disordered" evidence="9">
    <location>
        <begin position="1"/>
        <end position="45"/>
    </location>
</feature>
<evidence type="ECO:0000313" key="11">
    <source>
        <dbReference type="EMBL" id="USP78306.1"/>
    </source>
</evidence>
<evidence type="ECO:0000259" key="10">
    <source>
        <dbReference type="PROSITE" id="PS51873"/>
    </source>
</evidence>
<evidence type="ECO:0000256" key="4">
    <source>
        <dbReference type="ARBA" id="ARBA00022723"/>
    </source>
</evidence>
<gene>
    <name evidence="11" type="ORF">yc1106_05580</name>
</gene>
<evidence type="ECO:0000256" key="8">
    <source>
        <dbReference type="ARBA" id="ARBA00022833"/>
    </source>
</evidence>
<evidence type="ECO:0000256" key="1">
    <source>
        <dbReference type="ARBA" id="ARBA00001798"/>
    </source>
</evidence>
<feature type="domain" description="RING-type" evidence="10">
    <location>
        <begin position="131"/>
        <end position="350"/>
    </location>
</feature>
<evidence type="ECO:0000256" key="9">
    <source>
        <dbReference type="SAM" id="MobiDB-lite"/>
    </source>
</evidence>
<dbReference type="EC" id="2.3.2.31" evidence="2"/>
<feature type="compositionally biased region" description="Acidic residues" evidence="9">
    <location>
        <begin position="353"/>
        <end position="362"/>
    </location>
</feature>
<dbReference type="InterPro" id="IPR044066">
    <property type="entry name" value="TRIAD_supradom"/>
</dbReference>
<keyword evidence="8" id="KW-0862">Zinc</keyword>
<dbReference type="GO" id="GO:0008270">
    <property type="term" value="F:zinc ion binding"/>
    <property type="evidence" value="ECO:0007669"/>
    <property type="project" value="UniProtKB-KW"/>
</dbReference>
<proteinExistence type="predicted"/>
<name>A0A9Q9DUC6_CURCL</name>
<dbReference type="Proteomes" id="UP001056012">
    <property type="component" value="Chromosome 4"/>
</dbReference>
<dbReference type="PANTHER" id="PTHR11685">
    <property type="entry name" value="RBR FAMILY RING FINGER AND IBR DOMAIN-CONTAINING"/>
    <property type="match status" value="1"/>
</dbReference>
<evidence type="ECO:0000256" key="6">
    <source>
        <dbReference type="ARBA" id="ARBA00022771"/>
    </source>
</evidence>
<dbReference type="InterPro" id="IPR031127">
    <property type="entry name" value="E3_UB_ligase_RBR"/>
</dbReference>
<feature type="compositionally biased region" description="Polar residues" evidence="9">
    <location>
        <begin position="378"/>
        <end position="391"/>
    </location>
</feature>
<dbReference type="EMBL" id="CP089277">
    <property type="protein sequence ID" value="USP78306.1"/>
    <property type="molecule type" value="Genomic_DNA"/>
</dbReference>